<protein>
    <submittedName>
        <fullName evidence="20">Penicillin-binding protein</fullName>
    </submittedName>
</protein>
<dbReference type="AlphaFoldDB" id="A0A366EQF3"/>
<dbReference type="GO" id="GO:0009002">
    <property type="term" value="F:serine-type D-Ala-D-Ala carboxypeptidase activity"/>
    <property type="evidence" value="ECO:0007669"/>
    <property type="project" value="UniProtKB-EC"/>
</dbReference>
<evidence type="ECO:0000313" key="20">
    <source>
        <dbReference type="EMBL" id="RBP03920.1"/>
    </source>
</evidence>
<evidence type="ECO:0000256" key="12">
    <source>
        <dbReference type="ARBA" id="ARBA00023268"/>
    </source>
</evidence>
<accession>A0A366EQF3</accession>
<dbReference type="Pfam" id="PF00912">
    <property type="entry name" value="Transgly"/>
    <property type="match status" value="1"/>
</dbReference>
<comment type="catalytic activity">
    <reaction evidence="15">
        <text>[GlcNAc-(1-&gt;4)-Mur2Ac(oyl-L-Ala-gamma-D-Glu-L-Lys-D-Ala-D-Ala)](n)-di-trans,octa-cis-undecaprenyl diphosphate + beta-D-GlcNAc-(1-&gt;4)-Mur2Ac(oyl-L-Ala-gamma-D-Glu-L-Lys-D-Ala-D-Ala)-di-trans,octa-cis-undecaprenyl diphosphate = [GlcNAc-(1-&gt;4)-Mur2Ac(oyl-L-Ala-gamma-D-Glu-L-Lys-D-Ala-D-Ala)](n+1)-di-trans,octa-cis-undecaprenyl diphosphate + di-trans,octa-cis-undecaprenyl diphosphate + H(+)</text>
        <dbReference type="Rhea" id="RHEA:23708"/>
        <dbReference type="Rhea" id="RHEA-COMP:9602"/>
        <dbReference type="Rhea" id="RHEA-COMP:9603"/>
        <dbReference type="ChEBI" id="CHEBI:15378"/>
        <dbReference type="ChEBI" id="CHEBI:58405"/>
        <dbReference type="ChEBI" id="CHEBI:60033"/>
        <dbReference type="ChEBI" id="CHEBI:78435"/>
        <dbReference type="EC" id="2.4.99.28"/>
    </reaction>
</comment>
<feature type="region of interest" description="Disordered" evidence="16">
    <location>
        <begin position="903"/>
        <end position="982"/>
    </location>
</feature>
<dbReference type="GO" id="GO:0030288">
    <property type="term" value="C:outer membrane-bounded periplasmic space"/>
    <property type="evidence" value="ECO:0007669"/>
    <property type="project" value="TreeGrafter"/>
</dbReference>
<keyword evidence="5" id="KW-0808">Transferase</keyword>
<keyword evidence="6 17" id="KW-0812">Transmembrane</keyword>
<dbReference type="Gene3D" id="3.40.710.10">
    <property type="entry name" value="DD-peptidase/beta-lactamase superfamily"/>
    <property type="match status" value="1"/>
</dbReference>
<dbReference type="GO" id="GO:0008658">
    <property type="term" value="F:penicillin binding"/>
    <property type="evidence" value="ECO:0007669"/>
    <property type="project" value="InterPro"/>
</dbReference>
<keyword evidence="12" id="KW-0511">Multifunctional enzyme</keyword>
<dbReference type="GO" id="GO:0071555">
    <property type="term" value="P:cell wall organization"/>
    <property type="evidence" value="ECO:0007669"/>
    <property type="project" value="UniProtKB-KW"/>
</dbReference>
<dbReference type="SUPFAM" id="SSF56601">
    <property type="entry name" value="beta-lactamase/transpeptidase-like"/>
    <property type="match status" value="1"/>
</dbReference>
<dbReference type="Gene3D" id="1.10.3810.10">
    <property type="entry name" value="Biosynthetic peptidoglycan transglycosylase-like"/>
    <property type="match status" value="1"/>
</dbReference>
<feature type="compositionally biased region" description="Basic and acidic residues" evidence="16">
    <location>
        <begin position="915"/>
        <end position="948"/>
    </location>
</feature>
<keyword evidence="3" id="KW-0645">Protease</keyword>
<dbReference type="InterPro" id="IPR013783">
    <property type="entry name" value="Ig-like_fold"/>
</dbReference>
<name>A0A366EQF3_9BACI</name>
<evidence type="ECO:0000256" key="14">
    <source>
        <dbReference type="ARBA" id="ARBA00034000"/>
    </source>
</evidence>
<keyword evidence="1" id="KW-1003">Cell membrane</keyword>
<evidence type="ECO:0000256" key="7">
    <source>
        <dbReference type="ARBA" id="ARBA00022801"/>
    </source>
</evidence>
<dbReference type="PANTHER" id="PTHR32282:SF32">
    <property type="entry name" value="PENICILLIN-BINDING PROTEIN 2A"/>
    <property type="match status" value="1"/>
</dbReference>
<evidence type="ECO:0000256" key="10">
    <source>
        <dbReference type="ARBA" id="ARBA00022989"/>
    </source>
</evidence>
<feature type="compositionally biased region" description="Pro residues" evidence="16">
    <location>
        <begin position="972"/>
        <end position="982"/>
    </location>
</feature>
<evidence type="ECO:0000256" key="16">
    <source>
        <dbReference type="SAM" id="MobiDB-lite"/>
    </source>
</evidence>
<dbReference type="Pfam" id="PF00905">
    <property type="entry name" value="Transpeptidase"/>
    <property type="match status" value="1"/>
</dbReference>
<evidence type="ECO:0000256" key="13">
    <source>
        <dbReference type="ARBA" id="ARBA00023316"/>
    </source>
</evidence>
<proteinExistence type="predicted"/>
<evidence type="ECO:0000313" key="21">
    <source>
        <dbReference type="Proteomes" id="UP000252118"/>
    </source>
</evidence>
<reference evidence="20 21" key="1">
    <citation type="submission" date="2018-06" db="EMBL/GenBank/DDBJ databases">
        <title>Freshwater and sediment microbial communities from various areas in North America, analyzing microbe dynamics in response to fracking.</title>
        <authorList>
            <person name="Lamendella R."/>
        </authorList>
    </citation>
    <scope>NUCLEOTIDE SEQUENCE [LARGE SCALE GENOMIC DNA]</scope>
    <source>
        <strain evidence="20 21">97B</strain>
    </source>
</reference>
<keyword evidence="9" id="KW-0573">Peptidoglycan synthesis</keyword>
<evidence type="ECO:0000256" key="5">
    <source>
        <dbReference type="ARBA" id="ARBA00022679"/>
    </source>
</evidence>
<dbReference type="Gene3D" id="3.90.1310.40">
    <property type="match status" value="1"/>
</dbReference>
<dbReference type="InterPro" id="IPR023346">
    <property type="entry name" value="Lysozyme-like_dom_sf"/>
</dbReference>
<organism evidence="20 21">
    <name type="scientific">Rossellomorea aquimaris</name>
    <dbReference type="NCBI Taxonomy" id="189382"/>
    <lineage>
        <taxon>Bacteria</taxon>
        <taxon>Bacillati</taxon>
        <taxon>Bacillota</taxon>
        <taxon>Bacilli</taxon>
        <taxon>Bacillales</taxon>
        <taxon>Bacillaceae</taxon>
        <taxon>Rossellomorea</taxon>
    </lineage>
</organism>
<dbReference type="OrthoDB" id="9766909at2"/>
<dbReference type="InterPro" id="IPR001264">
    <property type="entry name" value="Glyco_trans_51"/>
</dbReference>
<dbReference type="InterPro" id="IPR050396">
    <property type="entry name" value="Glycosyltr_51/Transpeptidase"/>
</dbReference>
<dbReference type="PANTHER" id="PTHR32282">
    <property type="entry name" value="BINDING PROTEIN TRANSPEPTIDASE, PUTATIVE-RELATED"/>
    <property type="match status" value="1"/>
</dbReference>
<dbReference type="InterPro" id="IPR036950">
    <property type="entry name" value="PBP_transglycosylase"/>
</dbReference>
<keyword evidence="7" id="KW-0378">Hydrolase</keyword>
<evidence type="ECO:0000256" key="1">
    <source>
        <dbReference type="ARBA" id="ARBA00022475"/>
    </source>
</evidence>
<sequence length="982" mass="108399">MKEKWNILLKKLDPAIRFFSNTGVQKRARITYGVFWNLSLILMVLFVLGFVFAGGVGAGYFASLVKEEPIRPYDQMKKDIYNYEETSKLYFANDVYLGKFRTDLEREEVKLDDVSEDLRNAVIATEDEYFKEHNGVVPKAIMRAVLQEFTNSSTQSGGSTLTQQLIKNQILTNEVSFERKAKEILLALRLERFFEKDEILEAYLNVATLGRNSSGRNIAGVQSAAQGIFGVDAKDLTLPQSAFIAGLPQAPFSYTPFTNSGEMKENLEAGMSRKDTVLYRMHREGYITKKEYDEAVAYDLSKDFIKPKPSPSEQYPWLTAELESRAVDIMTDVLAERDGYSKQDLENNDELEEKYRTLADRNVRQSGYQIHSTINKKIYDQMQKTKDAYEMYGPSKYVSATDPETGEEVEVQEPVQVGAIMIENKTGRIISFIGGRDFKTEQINHATQSLRSNGSTMKPLLAYAPALEYGYISPGSPIPDVGVNINGWTPENYSLNERGLFPARYALAESLNLPAVRTYANIYNRNPFKEFLLKMGFSSLTSRYDNNLSLALGATTSGVTVEENVNAYTTFANGGKFIDAYMIDKIVDQDGNVVFEHKVEPVDVFSPQTAYLAIDMMRDTLDHSLGTGRYAKKFLNFGSDWAGKSGTSQEYKDHWFVASNPSITFGTWFGYDTPSSLNTPGSRAQYGHYGLRNIRLWSYLLNDTRDLAPELIDPDAQFQQPEGVVRRSFCSISGLLPSEACSQAGLVKSDLFNAKYVPTKTDDSLLMSRYVMVNGKKYLALPNTPEEFSQPGVILNPDFVKNVFGSVPGDPNKLIPEGDNRFKNVLIAENKISDDGAAPGTVRASANGNTITWTPSASGDVVGYRVYSKSGGKVGSVKSGGSYSVSVGNGDFYVVAVDVAGKQSASSNTVQIGKPEPKPEPKPEKPATDPKPPGDKPADPPPKPDKPEPPPPPPADDGGGDGGGDDGGTEPPTEPEPPAEQN</sequence>
<evidence type="ECO:0000256" key="6">
    <source>
        <dbReference type="ARBA" id="ARBA00022692"/>
    </source>
</evidence>
<comment type="catalytic activity">
    <reaction evidence="14">
        <text>Preferential cleavage: (Ac)2-L-Lys-D-Ala-|-D-Ala. Also transpeptidation of peptidyl-alanyl moieties that are N-acyl substituents of D-alanine.</text>
        <dbReference type="EC" id="3.4.16.4"/>
    </reaction>
</comment>
<dbReference type="SUPFAM" id="SSF53955">
    <property type="entry name" value="Lysozyme-like"/>
    <property type="match status" value="1"/>
</dbReference>
<dbReference type="InterPro" id="IPR012338">
    <property type="entry name" value="Beta-lactam/transpept-like"/>
</dbReference>
<dbReference type="GO" id="GO:0009252">
    <property type="term" value="P:peptidoglycan biosynthetic process"/>
    <property type="evidence" value="ECO:0007669"/>
    <property type="project" value="UniProtKB-KW"/>
</dbReference>
<dbReference type="Gene3D" id="2.60.40.10">
    <property type="entry name" value="Immunoglobulins"/>
    <property type="match status" value="1"/>
</dbReference>
<feature type="transmembrane region" description="Helical" evidence="17">
    <location>
        <begin position="34"/>
        <end position="62"/>
    </location>
</feature>
<keyword evidence="8" id="KW-0133">Cell shape</keyword>
<keyword evidence="2" id="KW-0121">Carboxypeptidase</keyword>
<evidence type="ECO:0000256" key="15">
    <source>
        <dbReference type="ARBA" id="ARBA00049902"/>
    </source>
</evidence>
<dbReference type="EMBL" id="QNRJ01000007">
    <property type="protein sequence ID" value="RBP03920.1"/>
    <property type="molecule type" value="Genomic_DNA"/>
</dbReference>
<evidence type="ECO:0000259" key="19">
    <source>
        <dbReference type="Pfam" id="PF00912"/>
    </source>
</evidence>
<dbReference type="GO" id="GO:0006508">
    <property type="term" value="P:proteolysis"/>
    <property type="evidence" value="ECO:0007669"/>
    <property type="project" value="UniProtKB-KW"/>
</dbReference>
<dbReference type="InterPro" id="IPR001460">
    <property type="entry name" value="PCN-bd_Tpept"/>
</dbReference>
<keyword evidence="13" id="KW-0961">Cell wall biogenesis/degradation</keyword>
<comment type="caution">
    <text evidence="20">The sequence shown here is derived from an EMBL/GenBank/DDBJ whole genome shotgun (WGS) entry which is preliminary data.</text>
</comment>
<keyword evidence="10 17" id="KW-1133">Transmembrane helix</keyword>
<evidence type="ECO:0000256" key="11">
    <source>
        <dbReference type="ARBA" id="ARBA00023136"/>
    </source>
</evidence>
<dbReference type="RefSeq" id="WP_113969773.1">
    <property type="nucleotide sequence ID" value="NZ_QNRJ01000007.1"/>
</dbReference>
<keyword evidence="4" id="KW-0328">Glycosyltransferase</keyword>
<dbReference type="Proteomes" id="UP000252118">
    <property type="component" value="Unassembled WGS sequence"/>
</dbReference>
<keyword evidence="11 17" id="KW-0472">Membrane</keyword>
<feature type="domain" description="Glycosyl transferase family 51" evidence="19">
    <location>
        <begin position="97"/>
        <end position="281"/>
    </location>
</feature>
<evidence type="ECO:0000256" key="8">
    <source>
        <dbReference type="ARBA" id="ARBA00022960"/>
    </source>
</evidence>
<gene>
    <name evidence="20" type="ORF">DET59_10767</name>
</gene>
<dbReference type="GO" id="GO:0008360">
    <property type="term" value="P:regulation of cell shape"/>
    <property type="evidence" value="ECO:0007669"/>
    <property type="project" value="UniProtKB-KW"/>
</dbReference>
<evidence type="ECO:0000259" key="18">
    <source>
        <dbReference type="Pfam" id="PF00905"/>
    </source>
</evidence>
<dbReference type="GO" id="GO:0008955">
    <property type="term" value="F:peptidoglycan glycosyltransferase activity"/>
    <property type="evidence" value="ECO:0007669"/>
    <property type="project" value="UniProtKB-EC"/>
</dbReference>
<evidence type="ECO:0000256" key="9">
    <source>
        <dbReference type="ARBA" id="ARBA00022984"/>
    </source>
</evidence>
<evidence type="ECO:0000256" key="17">
    <source>
        <dbReference type="SAM" id="Phobius"/>
    </source>
</evidence>
<evidence type="ECO:0000256" key="2">
    <source>
        <dbReference type="ARBA" id="ARBA00022645"/>
    </source>
</evidence>
<evidence type="ECO:0000256" key="3">
    <source>
        <dbReference type="ARBA" id="ARBA00022670"/>
    </source>
</evidence>
<evidence type="ECO:0000256" key="4">
    <source>
        <dbReference type="ARBA" id="ARBA00022676"/>
    </source>
</evidence>
<feature type="domain" description="Penicillin-binding protein transpeptidase" evidence="18">
    <location>
        <begin position="418"/>
        <end position="661"/>
    </location>
</feature>